<dbReference type="AlphaFoldDB" id="A0A1N7JZJ8"/>
<dbReference type="STRING" id="529505.SAMN05421761_101345"/>
<evidence type="ECO:0000313" key="2">
    <source>
        <dbReference type="Proteomes" id="UP000186026"/>
    </source>
</evidence>
<dbReference type="PANTHER" id="PTHR43428">
    <property type="entry name" value="ARSENATE REDUCTASE"/>
    <property type="match status" value="1"/>
</dbReference>
<gene>
    <name evidence="1" type="ORF">SAMN05421761_101345</name>
</gene>
<dbReference type="EMBL" id="FTOP01000001">
    <property type="protein sequence ID" value="SIS54763.1"/>
    <property type="molecule type" value="Genomic_DNA"/>
</dbReference>
<dbReference type="Proteomes" id="UP000186026">
    <property type="component" value="Unassembled WGS sequence"/>
</dbReference>
<dbReference type="Gene3D" id="3.40.50.2300">
    <property type="match status" value="1"/>
</dbReference>
<sequence>MVLRTWYLVQYTMNLYPTLKSHIEQAQTLPISEERKAVLQVLIDYVQQKADQNQEINLNFICTHNSRRSQFSQIWGKVAAAFFGIDINSFSGGVEVTAFNERAVASIKRFGFKVSKKGDGNPKYFVFYSEEEAPIVTFSKVYDDAANAPDGFAAVMTCSHADENCPFIPGAEARIPVRYEDPKAFDDTDQEAEMYDKRSMQIASEMLFVFSKIHKK</sequence>
<dbReference type="SUPFAM" id="SSF52788">
    <property type="entry name" value="Phosphotyrosine protein phosphatases I"/>
    <property type="match status" value="1"/>
</dbReference>
<dbReference type="PANTHER" id="PTHR43428:SF1">
    <property type="entry name" value="ARSENATE REDUCTASE"/>
    <property type="match status" value="1"/>
</dbReference>
<accession>A0A1N7JZJ8</accession>
<organism evidence="1 2">
    <name type="scientific">Belliella pelovolcani</name>
    <dbReference type="NCBI Taxonomy" id="529505"/>
    <lineage>
        <taxon>Bacteria</taxon>
        <taxon>Pseudomonadati</taxon>
        <taxon>Bacteroidota</taxon>
        <taxon>Cytophagia</taxon>
        <taxon>Cytophagales</taxon>
        <taxon>Cyclobacteriaceae</taxon>
        <taxon>Belliella</taxon>
    </lineage>
</organism>
<name>A0A1N7JZJ8_9BACT</name>
<dbReference type="InterPro" id="IPR036196">
    <property type="entry name" value="Ptyr_pPase_sf"/>
</dbReference>
<evidence type="ECO:0000313" key="1">
    <source>
        <dbReference type="EMBL" id="SIS54763.1"/>
    </source>
</evidence>
<protein>
    <submittedName>
        <fullName evidence="1">Arsenate reductase</fullName>
    </submittedName>
</protein>
<proteinExistence type="predicted"/>
<reference evidence="2" key="1">
    <citation type="submission" date="2017-01" db="EMBL/GenBank/DDBJ databases">
        <authorList>
            <person name="Varghese N."/>
            <person name="Submissions S."/>
        </authorList>
    </citation>
    <scope>NUCLEOTIDE SEQUENCE [LARGE SCALE GENOMIC DNA]</scope>
    <source>
        <strain evidence="2">DSM 46698</strain>
    </source>
</reference>
<keyword evidence="2" id="KW-1185">Reference proteome</keyword>